<dbReference type="STRING" id="118168.MC7420_4891"/>
<organism evidence="1 2">
    <name type="scientific">Coleofasciculus chthonoplastes PCC 7420</name>
    <dbReference type="NCBI Taxonomy" id="118168"/>
    <lineage>
        <taxon>Bacteria</taxon>
        <taxon>Bacillati</taxon>
        <taxon>Cyanobacteriota</taxon>
        <taxon>Cyanophyceae</taxon>
        <taxon>Coleofasciculales</taxon>
        <taxon>Coleofasciculaceae</taxon>
        <taxon>Coleofasciculus</taxon>
    </lineage>
</organism>
<dbReference type="Pfam" id="PF08869">
    <property type="entry name" value="XisI"/>
    <property type="match status" value="1"/>
</dbReference>
<dbReference type="RefSeq" id="WP_006100362.1">
    <property type="nucleotide sequence ID" value="NZ_DS989846.1"/>
</dbReference>
<reference evidence="1 2" key="1">
    <citation type="submission" date="2008-07" db="EMBL/GenBank/DDBJ databases">
        <authorList>
            <person name="Tandeau de Marsac N."/>
            <person name="Ferriera S."/>
            <person name="Johnson J."/>
            <person name="Kravitz S."/>
            <person name="Beeson K."/>
            <person name="Sutton G."/>
            <person name="Rogers Y.-H."/>
            <person name="Friedman R."/>
            <person name="Frazier M."/>
            <person name="Venter J.C."/>
        </authorList>
    </citation>
    <scope>NUCLEOTIDE SEQUENCE [LARGE SCALE GENOMIC DNA]</scope>
    <source>
        <strain evidence="1 2">PCC 7420</strain>
    </source>
</reference>
<dbReference type="CDD" id="cd16382">
    <property type="entry name" value="XisI-like"/>
    <property type="match status" value="1"/>
</dbReference>
<keyword evidence="2" id="KW-1185">Reference proteome</keyword>
<protein>
    <submittedName>
        <fullName evidence="1">XisI protein</fullName>
    </submittedName>
</protein>
<dbReference type="OrthoDB" id="467081at2"/>
<dbReference type="SUPFAM" id="SSF143847">
    <property type="entry name" value="XisI-like"/>
    <property type="match status" value="1"/>
</dbReference>
<evidence type="ECO:0000313" key="1">
    <source>
        <dbReference type="EMBL" id="EDX76635.1"/>
    </source>
</evidence>
<dbReference type="HOGENOM" id="CLU_149829_1_0_3"/>
<accession>B4VNI2</accession>
<dbReference type="AlphaFoldDB" id="B4VNI2"/>
<dbReference type="EMBL" id="DS989846">
    <property type="protein sequence ID" value="EDX76635.1"/>
    <property type="molecule type" value="Genomic_DNA"/>
</dbReference>
<name>B4VNI2_9CYAN</name>
<dbReference type="eggNOG" id="ENOG5032RPM">
    <property type="taxonomic scope" value="Bacteria"/>
</dbReference>
<gene>
    <name evidence="1" type="ORF">MC7420_4891</name>
</gene>
<sequence>MDRLESYRQIIRTVLKRYINIDYANVEVENQAAFDSETDQYIIVSYGWGNKRRIHGCLIHVNIIEGKVWVQRDGTEDGIANELVEAGIPKEEIVLGFHEPGVRQYTGFAVA</sequence>
<dbReference type="Proteomes" id="UP000003835">
    <property type="component" value="Unassembled WGS sequence"/>
</dbReference>
<dbReference type="InterPro" id="IPR035943">
    <property type="entry name" value="XisI-like_sf"/>
</dbReference>
<dbReference type="Gene3D" id="3.30.310.110">
    <property type="entry name" value="XisI-like"/>
    <property type="match status" value="1"/>
</dbReference>
<dbReference type="InterPro" id="IPR014968">
    <property type="entry name" value="XisI"/>
</dbReference>
<proteinExistence type="predicted"/>
<evidence type="ECO:0000313" key="2">
    <source>
        <dbReference type="Proteomes" id="UP000003835"/>
    </source>
</evidence>